<evidence type="ECO:0000256" key="6">
    <source>
        <dbReference type="RuleBase" id="RU004057"/>
    </source>
</evidence>
<feature type="transmembrane region" description="Helical" evidence="7">
    <location>
        <begin position="38"/>
        <end position="56"/>
    </location>
</feature>
<feature type="transmembrane region" description="Helical" evidence="7">
    <location>
        <begin position="136"/>
        <end position="159"/>
    </location>
</feature>
<evidence type="ECO:0000256" key="2">
    <source>
        <dbReference type="ARBA" id="ARBA00022475"/>
    </source>
</evidence>
<evidence type="ECO:0000313" key="10">
    <source>
        <dbReference type="Proteomes" id="UP001500840"/>
    </source>
</evidence>
<evidence type="ECO:0000313" key="9">
    <source>
        <dbReference type="EMBL" id="GAA4464118.1"/>
    </source>
</evidence>
<organism evidence="9 10">
    <name type="scientific">Novipirellula rosea</name>
    <dbReference type="NCBI Taxonomy" id="1031540"/>
    <lineage>
        <taxon>Bacteria</taxon>
        <taxon>Pseudomonadati</taxon>
        <taxon>Planctomycetota</taxon>
        <taxon>Planctomycetia</taxon>
        <taxon>Pirellulales</taxon>
        <taxon>Pirellulaceae</taxon>
        <taxon>Novipirellula</taxon>
    </lineage>
</organism>
<evidence type="ECO:0000256" key="5">
    <source>
        <dbReference type="ARBA" id="ARBA00023136"/>
    </source>
</evidence>
<feature type="transmembrane region" description="Helical" evidence="7">
    <location>
        <begin position="12"/>
        <end position="32"/>
    </location>
</feature>
<dbReference type="Pfam" id="PF01618">
    <property type="entry name" value="MotA_ExbB"/>
    <property type="match status" value="1"/>
</dbReference>
<protein>
    <recommendedName>
        <fullName evidence="8">MotA/TolQ/ExbB proton channel domain-containing protein</fullName>
    </recommendedName>
</protein>
<comment type="similarity">
    <text evidence="6">Belongs to the exbB/tolQ family.</text>
</comment>
<evidence type="ECO:0000259" key="8">
    <source>
        <dbReference type="Pfam" id="PF01618"/>
    </source>
</evidence>
<dbReference type="InterPro" id="IPR002898">
    <property type="entry name" value="MotA_ExbB_proton_chnl"/>
</dbReference>
<keyword evidence="5 7" id="KW-0472">Membrane</keyword>
<evidence type="ECO:0000256" key="7">
    <source>
        <dbReference type="SAM" id="Phobius"/>
    </source>
</evidence>
<keyword evidence="4 7" id="KW-1133">Transmembrane helix</keyword>
<evidence type="ECO:0000256" key="3">
    <source>
        <dbReference type="ARBA" id="ARBA00022692"/>
    </source>
</evidence>
<feature type="domain" description="MotA/TolQ/ExbB proton channel" evidence="8">
    <location>
        <begin position="87"/>
        <end position="195"/>
    </location>
</feature>
<keyword evidence="3 7" id="KW-0812">Transmembrane</keyword>
<evidence type="ECO:0000256" key="4">
    <source>
        <dbReference type="ARBA" id="ARBA00022989"/>
    </source>
</evidence>
<sequence>MLNADTMSGAWKWLVFSCVFALFGVVGVLTGYSSATMNTFIIGCAIVGIIRVLNWLSRLRHHIGRSEQILWLCTPMTADEILDHQEIDNPIALTAIKAMTIKDVRGRASSHESILSCLKRSLISELSAVTLIAKTLPAMGLVGTCVGMIGMLDAISVGAEDVTDIEAVSRSIGDALPSMAIAISTTLSAAFFGSVLLFGLVVHAKQKVDQFVDDLDAQLDMFPIHNQSGKTDA</sequence>
<accession>A0ABP8NEV7</accession>
<gene>
    <name evidence="9" type="ORF">GCM10023156_50270</name>
</gene>
<name>A0ABP8NEV7_9BACT</name>
<feature type="transmembrane region" description="Helical" evidence="7">
    <location>
        <begin position="179"/>
        <end position="202"/>
    </location>
</feature>
<comment type="caution">
    <text evidence="9">The sequence shown here is derived from an EMBL/GenBank/DDBJ whole genome shotgun (WGS) entry which is preliminary data.</text>
</comment>
<keyword evidence="10" id="KW-1185">Reference proteome</keyword>
<keyword evidence="2" id="KW-1003">Cell membrane</keyword>
<dbReference type="Proteomes" id="UP001500840">
    <property type="component" value="Unassembled WGS sequence"/>
</dbReference>
<proteinExistence type="inferred from homology"/>
<keyword evidence="6" id="KW-0813">Transport</keyword>
<evidence type="ECO:0000256" key="1">
    <source>
        <dbReference type="ARBA" id="ARBA00004651"/>
    </source>
</evidence>
<keyword evidence="6" id="KW-0653">Protein transport</keyword>
<dbReference type="EMBL" id="BAABGA010000067">
    <property type="protein sequence ID" value="GAA4464118.1"/>
    <property type="molecule type" value="Genomic_DNA"/>
</dbReference>
<comment type="subcellular location">
    <subcellularLocation>
        <location evidence="1">Cell membrane</location>
        <topology evidence="1">Multi-pass membrane protein</topology>
    </subcellularLocation>
    <subcellularLocation>
        <location evidence="6">Membrane</location>
        <topology evidence="6">Multi-pass membrane protein</topology>
    </subcellularLocation>
</comment>
<reference evidence="10" key="1">
    <citation type="journal article" date="2019" name="Int. J. Syst. Evol. Microbiol.">
        <title>The Global Catalogue of Microorganisms (GCM) 10K type strain sequencing project: providing services to taxonomists for standard genome sequencing and annotation.</title>
        <authorList>
            <consortium name="The Broad Institute Genomics Platform"/>
            <consortium name="The Broad Institute Genome Sequencing Center for Infectious Disease"/>
            <person name="Wu L."/>
            <person name="Ma J."/>
        </authorList>
    </citation>
    <scope>NUCLEOTIDE SEQUENCE [LARGE SCALE GENOMIC DNA]</scope>
    <source>
        <strain evidence="10">JCM 17759</strain>
    </source>
</reference>